<dbReference type="GO" id="GO:0032259">
    <property type="term" value="P:methylation"/>
    <property type="evidence" value="ECO:0007669"/>
    <property type="project" value="UniProtKB-KW"/>
</dbReference>
<dbReference type="AlphaFoldDB" id="A0A1H3KAW0"/>
<feature type="region of interest" description="Disordered" evidence="1">
    <location>
        <begin position="70"/>
        <end position="95"/>
    </location>
</feature>
<proteinExistence type="predicted"/>
<keyword evidence="2" id="KW-0489">Methyltransferase</keyword>
<gene>
    <name evidence="2" type="ORF">SAMN05421644_1863</name>
</gene>
<sequence length="95" mass="10547">MIRDLAHVVEREEAAIGLFVTLAEPTKPMRKEATECGFYKSEAYGNKPFPKIQILTVADLLTGQARADYPTGLGLAPKSTPKDTTRTRKKQQDLL</sequence>
<organism evidence="2 3">
    <name type="scientific">Allochromatium warmingii</name>
    <name type="common">Chromatium warmingii</name>
    <dbReference type="NCBI Taxonomy" id="61595"/>
    <lineage>
        <taxon>Bacteria</taxon>
        <taxon>Pseudomonadati</taxon>
        <taxon>Pseudomonadota</taxon>
        <taxon>Gammaproteobacteria</taxon>
        <taxon>Chromatiales</taxon>
        <taxon>Chromatiaceae</taxon>
        <taxon>Allochromatium</taxon>
    </lineage>
</organism>
<dbReference type="EMBL" id="FNOW01000086">
    <property type="protein sequence ID" value="SDY49281.1"/>
    <property type="molecule type" value="Genomic_DNA"/>
</dbReference>
<dbReference type="Proteomes" id="UP000198672">
    <property type="component" value="Unassembled WGS sequence"/>
</dbReference>
<evidence type="ECO:0000256" key="1">
    <source>
        <dbReference type="SAM" id="MobiDB-lite"/>
    </source>
</evidence>
<name>A0A1H3KAW0_ALLWA</name>
<reference evidence="3" key="1">
    <citation type="submission" date="2016-10" db="EMBL/GenBank/DDBJ databases">
        <authorList>
            <person name="Varghese N."/>
            <person name="Submissions S."/>
        </authorList>
    </citation>
    <scope>NUCLEOTIDE SEQUENCE [LARGE SCALE GENOMIC DNA]</scope>
    <source>
        <strain evidence="3">DSM 173</strain>
    </source>
</reference>
<evidence type="ECO:0000313" key="2">
    <source>
        <dbReference type="EMBL" id="SDY49281.1"/>
    </source>
</evidence>
<protein>
    <submittedName>
        <fullName evidence="2">Site-specific DNA-methyltransferase (Adenine-specific)</fullName>
    </submittedName>
</protein>
<dbReference type="GO" id="GO:0008168">
    <property type="term" value="F:methyltransferase activity"/>
    <property type="evidence" value="ECO:0007669"/>
    <property type="project" value="UniProtKB-KW"/>
</dbReference>
<dbReference type="STRING" id="61595.SAMN05421644_1863"/>
<evidence type="ECO:0000313" key="3">
    <source>
        <dbReference type="Proteomes" id="UP000198672"/>
    </source>
</evidence>
<feature type="compositionally biased region" description="Basic and acidic residues" evidence="1">
    <location>
        <begin position="80"/>
        <end position="95"/>
    </location>
</feature>
<keyword evidence="2" id="KW-0808">Transferase</keyword>
<accession>A0A1H3KAW0</accession>
<keyword evidence="3" id="KW-1185">Reference proteome</keyword>